<gene>
    <name evidence="1" type="ORF">JBF11_03690</name>
</gene>
<name>A0ABY5Y4L5_9BACT</name>
<dbReference type="RefSeq" id="WP_334316034.1">
    <property type="nucleotide sequence ID" value="NZ_CP065938.1"/>
</dbReference>
<accession>A0ABY5Y4L5</accession>
<reference evidence="1" key="1">
    <citation type="submission" date="2020-12" db="EMBL/GenBank/DDBJ databases">
        <title>Taurinivorans muris gen. nov., sp. nov., fundamental and realized metabolic niche of a ubiquitous sulfidogenic bacterium in the murine intestine.</title>
        <authorList>
            <person name="Ye H."/>
            <person name="Hanson B.T."/>
            <person name="Loy A."/>
        </authorList>
    </citation>
    <scope>NUCLEOTIDE SEQUENCE</scope>
    <source>
        <strain evidence="1">LT0009</strain>
    </source>
</reference>
<proteinExistence type="predicted"/>
<evidence type="ECO:0000313" key="2">
    <source>
        <dbReference type="Proteomes" id="UP001058120"/>
    </source>
</evidence>
<dbReference type="EMBL" id="CP065938">
    <property type="protein sequence ID" value="UWX06426.1"/>
    <property type="molecule type" value="Genomic_DNA"/>
</dbReference>
<dbReference type="Proteomes" id="UP001058120">
    <property type="component" value="Chromosome"/>
</dbReference>
<evidence type="ECO:0000313" key="1">
    <source>
        <dbReference type="EMBL" id="UWX06426.1"/>
    </source>
</evidence>
<sequence>MPAITRKGDKSTGHDGCAPVEAIEGANNFLVNGKPVVLVGDKYASHGCLVHSSHQGQLSGGSPSFFVNGSWAGKAIP</sequence>
<protein>
    <submittedName>
        <fullName evidence="1">Uncharacterized protein</fullName>
    </submittedName>
</protein>
<dbReference type="Gene3D" id="2.60.200.60">
    <property type="match status" value="1"/>
</dbReference>
<organism evidence="1 2">
    <name type="scientific">Taurinivorans muris</name>
    <dbReference type="NCBI Taxonomy" id="2787751"/>
    <lineage>
        <taxon>Bacteria</taxon>
        <taxon>Pseudomonadati</taxon>
        <taxon>Thermodesulfobacteriota</taxon>
        <taxon>Desulfovibrionia</taxon>
        <taxon>Desulfovibrionales</taxon>
        <taxon>Desulfovibrionaceae</taxon>
        <taxon>Taurinivorans</taxon>
    </lineage>
</organism>
<dbReference type="CDD" id="cd14737">
    <property type="entry name" value="PAAR_1"/>
    <property type="match status" value="1"/>
</dbReference>
<keyword evidence="2" id="KW-1185">Reference proteome</keyword>